<dbReference type="Proteomes" id="UP000315677">
    <property type="component" value="Unassembled WGS sequence"/>
</dbReference>
<keyword evidence="1" id="KW-1133">Transmembrane helix</keyword>
<reference evidence="2 3" key="1">
    <citation type="submission" date="2019-06" db="EMBL/GenBank/DDBJ databases">
        <title>Sequencing the genomes of 1000 actinobacteria strains.</title>
        <authorList>
            <person name="Klenk H.-P."/>
        </authorList>
    </citation>
    <scope>NUCLEOTIDE SEQUENCE [LARGE SCALE GENOMIC DNA]</scope>
    <source>
        <strain evidence="2 3">DSM 45301</strain>
    </source>
</reference>
<protein>
    <submittedName>
        <fullName evidence="2">Uncharacterized protein</fullName>
    </submittedName>
</protein>
<comment type="caution">
    <text evidence="2">The sequence shown here is derived from an EMBL/GenBank/DDBJ whole genome shotgun (WGS) entry which is preliminary data.</text>
</comment>
<keyword evidence="1" id="KW-0812">Transmembrane</keyword>
<dbReference type="EMBL" id="VFPA01000003">
    <property type="protein sequence ID" value="TQM09662.1"/>
    <property type="molecule type" value="Genomic_DNA"/>
</dbReference>
<dbReference type="OrthoDB" id="4512149at2"/>
<keyword evidence="3" id="KW-1185">Reference proteome</keyword>
<sequence length="225" mass="23429">MTGRLVRLLAAAVVVAVVAQVLLQSVFATVRHPVALGVANTTGDAELVRSWHRRLLAQGTLEEMVATELVDLLWIAALAAVAVLATALAARLLAPHDPWGASVLRRSAPWTALAPGLDLLENALSLAMLADPLGFPAWLAAAHASVSRAKLAAVVAVAVGVPAFALARRVLVVPAGGSPRGSAAQLPAGRTGGQPEYARYEGCPPARPARSWIHRYPRRTSGGNH</sequence>
<gene>
    <name evidence="2" type="ORF">FB558_5429</name>
</gene>
<evidence type="ECO:0000313" key="2">
    <source>
        <dbReference type="EMBL" id="TQM09662.1"/>
    </source>
</evidence>
<evidence type="ECO:0000313" key="3">
    <source>
        <dbReference type="Proteomes" id="UP000315677"/>
    </source>
</evidence>
<proteinExistence type="predicted"/>
<feature type="transmembrane region" description="Helical" evidence="1">
    <location>
        <begin position="72"/>
        <end position="94"/>
    </location>
</feature>
<name>A0A543DK11_9PSEU</name>
<keyword evidence="1" id="KW-0472">Membrane</keyword>
<accession>A0A543DK11</accession>
<dbReference type="AlphaFoldDB" id="A0A543DK11"/>
<organism evidence="2 3">
    <name type="scientific">Pseudonocardia kunmingensis</name>
    <dbReference type="NCBI Taxonomy" id="630975"/>
    <lineage>
        <taxon>Bacteria</taxon>
        <taxon>Bacillati</taxon>
        <taxon>Actinomycetota</taxon>
        <taxon>Actinomycetes</taxon>
        <taxon>Pseudonocardiales</taxon>
        <taxon>Pseudonocardiaceae</taxon>
        <taxon>Pseudonocardia</taxon>
    </lineage>
</organism>
<evidence type="ECO:0000256" key="1">
    <source>
        <dbReference type="SAM" id="Phobius"/>
    </source>
</evidence>
<dbReference type="RefSeq" id="WP_142057988.1">
    <property type="nucleotide sequence ID" value="NZ_VFPA01000003.1"/>
</dbReference>